<comment type="similarity">
    <text evidence="6">Belongs to the peroxiredoxin family. Prx6 subfamily.</text>
</comment>
<accession>A0AA43ZBE3</accession>
<dbReference type="Gene3D" id="3.30.1020.10">
    <property type="entry name" value="Antioxidant, Horf6, Chain A, domain2"/>
    <property type="match status" value="1"/>
</dbReference>
<organism evidence="11 12">
    <name type="scientific">Ferranicluibacter rubi</name>
    <dbReference type="NCBI Taxonomy" id="2715133"/>
    <lineage>
        <taxon>Bacteria</taxon>
        <taxon>Pseudomonadati</taxon>
        <taxon>Pseudomonadota</taxon>
        <taxon>Alphaproteobacteria</taxon>
        <taxon>Hyphomicrobiales</taxon>
        <taxon>Rhizobiaceae</taxon>
        <taxon>Ferranicluibacter</taxon>
    </lineage>
</organism>
<dbReference type="GO" id="GO:0045454">
    <property type="term" value="P:cell redox homeostasis"/>
    <property type="evidence" value="ECO:0007669"/>
    <property type="project" value="TreeGrafter"/>
</dbReference>
<dbReference type="AlphaFoldDB" id="A0AA43ZBE3"/>
<evidence type="ECO:0000259" key="10">
    <source>
        <dbReference type="PROSITE" id="PS51352"/>
    </source>
</evidence>
<dbReference type="Gene3D" id="3.40.30.10">
    <property type="entry name" value="Glutaredoxin"/>
    <property type="match status" value="1"/>
</dbReference>
<evidence type="ECO:0000256" key="3">
    <source>
        <dbReference type="ARBA" id="ARBA00022862"/>
    </source>
</evidence>
<name>A0AA43ZBE3_9HYPH</name>
<feature type="domain" description="Thioredoxin" evidence="10">
    <location>
        <begin position="3"/>
        <end position="168"/>
    </location>
</feature>
<comment type="similarity">
    <text evidence="1">Belongs to the peroxiredoxin family. AhpC/Prx1 subfamily.</text>
</comment>
<dbReference type="GO" id="GO:0042744">
    <property type="term" value="P:hydrogen peroxide catabolic process"/>
    <property type="evidence" value="ECO:0007669"/>
    <property type="project" value="TreeGrafter"/>
</dbReference>
<evidence type="ECO:0000313" key="12">
    <source>
        <dbReference type="Proteomes" id="UP001155840"/>
    </source>
</evidence>
<keyword evidence="3" id="KW-0049">Antioxidant</keyword>
<dbReference type="Proteomes" id="UP001155840">
    <property type="component" value="Unassembled WGS sequence"/>
</dbReference>
<evidence type="ECO:0000256" key="9">
    <source>
        <dbReference type="PIRSR" id="PIRSR000239-1"/>
    </source>
</evidence>
<dbReference type="SUPFAM" id="SSF52833">
    <property type="entry name" value="Thioredoxin-like"/>
    <property type="match status" value="1"/>
</dbReference>
<dbReference type="PANTHER" id="PTHR10681">
    <property type="entry name" value="THIOREDOXIN PEROXIDASE"/>
    <property type="match status" value="1"/>
</dbReference>
<feature type="active site" description="Cysteine sulfenic acid (-SOH) intermediate; for peroxidase activity" evidence="9">
    <location>
        <position position="45"/>
    </location>
</feature>
<dbReference type="InterPro" id="IPR000866">
    <property type="entry name" value="AhpC/TSA"/>
</dbReference>
<dbReference type="Pfam" id="PF10417">
    <property type="entry name" value="1-cysPrx_C"/>
    <property type="match status" value="1"/>
</dbReference>
<evidence type="ECO:0000256" key="5">
    <source>
        <dbReference type="ARBA" id="ARBA00023284"/>
    </source>
</evidence>
<dbReference type="InterPro" id="IPR024706">
    <property type="entry name" value="Peroxiredoxin_AhpC-typ"/>
</dbReference>
<gene>
    <name evidence="11" type="ORF">G8E10_02815</name>
</gene>
<dbReference type="PANTHER" id="PTHR10681:SF128">
    <property type="entry name" value="THIOREDOXIN-DEPENDENT PEROXIDE REDUCTASE, MITOCHONDRIAL"/>
    <property type="match status" value="1"/>
</dbReference>
<dbReference type="GO" id="GO:0033554">
    <property type="term" value="P:cellular response to stress"/>
    <property type="evidence" value="ECO:0007669"/>
    <property type="project" value="TreeGrafter"/>
</dbReference>
<evidence type="ECO:0000256" key="7">
    <source>
        <dbReference type="ARBA" id="ARBA00032824"/>
    </source>
</evidence>
<evidence type="ECO:0000256" key="4">
    <source>
        <dbReference type="ARBA" id="ARBA00023002"/>
    </source>
</evidence>
<evidence type="ECO:0000256" key="1">
    <source>
        <dbReference type="ARBA" id="ARBA00009796"/>
    </source>
</evidence>
<dbReference type="RefSeq" id="WP_167126652.1">
    <property type="nucleotide sequence ID" value="NZ_JAANCM010000001.1"/>
</dbReference>
<comment type="function">
    <text evidence="8">Thiol-specific peroxidase that catalyzes the reduction of hydrogen peroxide and organic hydroperoxides to water and alcohols, respectively. Plays a role in cell protection against oxidative stress by detoxifying peroxides.</text>
</comment>
<dbReference type="GO" id="GO:0006979">
    <property type="term" value="P:response to oxidative stress"/>
    <property type="evidence" value="ECO:0007669"/>
    <property type="project" value="TreeGrafter"/>
</dbReference>
<evidence type="ECO:0000256" key="8">
    <source>
        <dbReference type="ARBA" id="ARBA00037420"/>
    </source>
</evidence>
<dbReference type="InterPro" id="IPR036249">
    <property type="entry name" value="Thioredoxin-like_sf"/>
</dbReference>
<dbReference type="InterPro" id="IPR019479">
    <property type="entry name" value="Peroxiredoxin_C"/>
</dbReference>
<dbReference type="InterPro" id="IPR050217">
    <property type="entry name" value="Peroxiredoxin"/>
</dbReference>
<comment type="caution">
    <text evidence="11">The sequence shown here is derived from an EMBL/GenBank/DDBJ whole genome shotgun (WGS) entry which is preliminary data.</text>
</comment>
<protein>
    <recommendedName>
        <fullName evidence="7">Thioredoxin peroxidase</fullName>
    </recommendedName>
</protein>
<dbReference type="PROSITE" id="PS51352">
    <property type="entry name" value="THIOREDOXIN_2"/>
    <property type="match status" value="1"/>
</dbReference>
<keyword evidence="5" id="KW-0676">Redox-active center</keyword>
<dbReference type="PIRSF" id="PIRSF000239">
    <property type="entry name" value="AHPC"/>
    <property type="match status" value="1"/>
</dbReference>
<keyword evidence="2" id="KW-0575">Peroxidase</keyword>
<dbReference type="EMBL" id="JAANCM010000001">
    <property type="protein sequence ID" value="NHT74680.1"/>
    <property type="molecule type" value="Genomic_DNA"/>
</dbReference>
<dbReference type="GO" id="GO:0008379">
    <property type="term" value="F:thioredoxin peroxidase activity"/>
    <property type="evidence" value="ECO:0007669"/>
    <property type="project" value="TreeGrafter"/>
</dbReference>
<keyword evidence="4" id="KW-0560">Oxidoreductase</keyword>
<dbReference type="InterPro" id="IPR013766">
    <property type="entry name" value="Thioredoxin_domain"/>
</dbReference>
<dbReference type="Pfam" id="PF00578">
    <property type="entry name" value="AhpC-TSA"/>
    <property type="match status" value="1"/>
</dbReference>
<dbReference type="FunFam" id="3.30.1020.10:FF:000001">
    <property type="entry name" value="1-Cys peroxiredoxin"/>
    <property type="match status" value="1"/>
</dbReference>
<proteinExistence type="inferred from homology"/>
<evidence type="ECO:0000256" key="2">
    <source>
        <dbReference type="ARBA" id="ARBA00022559"/>
    </source>
</evidence>
<evidence type="ECO:0000256" key="6">
    <source>
        <dbReference type="ARBA" id="ARBA00025719"/>
    </source>
</evidence>
<dbReference type="CDD" id="cd03016">
    <property type="entry name" value="PRX_1cys"/>
    <property type="match status" value="1"/>
</dbReference>
<dbReference type="GO" id="GO:0005829">
    <property type="term" value="C:cytosol"/>
    <property type="evidence" value="ECO:0007669"/>
    <property type="project" value="TreeGrafter"/>
</dbReference>
<reference evidence="11" key="1">
    <citation type="submission" date="2020-03" db="EMBL/GenBank/DDBJ databases">
        <title>Ferranicluibacter endophyticum gen. nov., sp. nov., a new genus isolated from Rubus ulmifolius Schott. stem.</title>
        <authorList>
            <person name="Roca-Couso R."/>
            <person name="Flores-Felix J.D."/>
            <person name="Igual J.M."/>
            <person name="Rivas R."/>
        </authorList>
    </citation>
    <scope>NUCLEOTIDE SEQUENCE</scope>
    <source>
        <strain evidence="11">CRRU44</strain>
    </source>
</reference>
<dbReference type="InterPro" id="IPR045020">
    <property type="entry name" value="PRX_1cys"/>
</dbReference>
<sequence length="219" mass="23882">MSLRINDIAPDFTAETSQGTISFHDWIGSGWGVLFSHPKNFTPVCTTELGAMAGLQDEFAKRGVKVIGISVDPVESHERWKNDIRTATGFEVEYPLIGDKDLAVAKLYDMLPAGAGESSEGRTPADNATVRSVFVVGPDKKIKLILTYPMTTGRNFDEILRAIDSIQLTAKHQVATPANWKQGEDVIITAAVSNEDAIARFGSFDTVLPYLRKTKQPAA</sequence>
<evidence type="ECO:0000313" key="11">
    <source>
        <dbReference type="EMBL" id="NHT74680.1"/>
    </source>
</evidence>
<keyword evidence="12" id="KW-1185">Reference proteome</keyword>
<dbReference type="FunFam" id="3.40.30.10:FF:000011">
    <property type="entry name" value="Peroxiredoxin PRX1"/>
    <property type="match status" value="1"/>
</dbReference>